<protein>
    <submittedName>
        <fullName evidence="1">Uncharacterized protein</fullName>
    </submittedName>
</protein>
<evidence type="ECO:0000313" key="1">
    <source>
        <dbReference type="EMBL" id="KAI4804347.1"/>
    </source>
</evidence>
<accession>A0ACB9VX89</accession>
<reference evidence="1" key="1">
    <citation type="submission" date="2022-05" db="EMBL/GenBank/DDBJ databases">
        <title>Chromosome-level genome of Chaenocephalus aceratus.</title>
        <authorList>
            <person name="Park H."/>
        </authorList>
    </citation>
    <scope>NUCLEOTIDE SEQUENCE</scope>
    <source>
        <strain evidence="1">KU_202001</strain>
    </source>
</reference>
<dbReference type="Proteomes" id="UP001057452">
    <property type="component" value="Chromosome 15"/>
</dbReference>
<feature type="non-terminal residue" evidence="1">
    <location>
        <position position="1"/>
    </location>
</feature>
<proteinExistence type="predicted"/>
<feature type="non-terminal residue" evidence="1">
    <location>
        <position position="62"/>
    </location>
</feature>
<comment type="caution">
    <text evidence="1">The sequence shown here is derived from an EMBL/GenBank/DDBJ whole genome shotgun (WGS) entry which is preliminary data.</text>
</comment>
<evidence type="ECO:0000313" key="2">
    <source>
        <dbReference type="Proteomes" id="UP001057452"/>
    </source>
</evidence>
<name>A0ACB9VX89_CHAAC</name>
<sequence length="62" mass="6945">RTGCDVLWAFPRLPTVAVEVKVCVLEAVECVVSWPVSGGPRVVWLQIPRSSQQQWQPRALTD</sequence>
<organism evidence="1 2">
    <name type="scientific">Chaenocephalus aceratus</name>
    <name type="common">Blackfin icefish</name>
    <name type="synonym">Chaenichthys aceratus</name>
    <dbReference type="NCBI Taxonomy" id="36190"/>
    <lineage>
        <taxon>Eukaryota</taxon>
        <taxon>Metazoa</taxon>
        <taxon>Chordata</taxon>
        <taxon>Craniata</taxon>
        <taxon>Vertebrata</taxon>
        <taxon>Euteleostomi</taxon>
        <taxon>Actinopterygii</taxon>
        <taxon>Neopterygii</taxon>
        <taxon>Teleostei</taxon>
        <taxon>Neoteleostei</taxon>
        <taxon>Acanthomorphata</taxon>
        <taxon>Eupercaria</taxon>
        <taxon>Perciformes</taxon>
        <taxon>Notothenioidei</taxon>
        <taxon>Channichthyidae</taxon>
        <taxon>Chaenocephalus</taxon>
    </lineage>
</organism>
<gene>
    <name evidence="1" type="ORF">KUCAC02_025977</name>
</gene>
<keyword evidence="2" id="KW-1185">Reference proteome</keyword>
<dbReference type="EMBL" id="CM043799">
    <property type="protein sequence ID" value="KAI4804347.1"/>
    <property type="molecule type" value="Genomic_DNA"/>
</dbReference>